<dbReference type="Pfam" id="PF02321">
    <property type="entry name" value="OEP"/>
    <property type="match status" value="2"/>
</dbReference>
<feature type="region of interest" description="Disordered" evidence="3">
    <location>
        <begin position="485"/>
        <end position="540"/>
    </location>
</feature>
<evidence type="ECO:0000313" key="5">
    <source>
        <dbReference type="Proteomes" id="UP000326837"/>
    </source>
</evidence>
<sequence>MLPVRQATVVALILSLGVGCTRPREYIQNGFKVGPNYARPAAAIAPQWIDADDRRVRSEQDDLAGWWTIFNDPTLNELIQNANNQNLTLREAGFRILAARAQFGFAVGNMFPQFQAAEGGYRRFGVNDNFFDQWSSGFSLAWELDFWGRFRRAVLSAEATLDATIEDYDAVLVTLLGDVATNYVNYRTSQERIRLLSRVARVQEDVLTFINRKLAEGAINDLDRAQASSDLRQSRAQIFELQTQQRQAQNNLCVLMGMPVENLARLLDRNPDTNIPVTPDYLVVGIPADLLRRRPDVRRAERTAAAQAELIGIAAADFYPALSLTGTLGWQAANLSDLFKSSSLNSSVGPVFQWNILNYGRIRNNVRFQEAQFQALVAAYQNTVLGADLEVENGIVSFLNSQGRATNLQMSVQDSTLAFEVVIAQYEAGLVDFNRYAVIQKTLIQQLDLWAQSRGQIALSLVDVYRALGGGWQIRLAPVPDKQGILSPEPLPPAADTGPAAADEDLAEVEADANAEVDAAADGAAAPAIDSPLPLPPTIE</sequence>
<keyword evidence="5" id="KW-1185">Reference proteome</keyword>
<keyword evidence="2" id="KW-0472">Membrane</keyword>
<dbReference type="GO" id="GO:0005886">
    <property type="term" value="C:plasma membrane"/>
    <property type="evidence" value="ECO:0007669"/>
    <property type="project" value="UniProtKB-SubCell"/>
</dbReference>
<dbReference type="NCBIfam" id="TIGR01845">
    <property type="entry name" value="outer_NodT"/>
    <property type="match status" value="1"/>
</dbReference>
<reference evidence="5" key="1">
    <citation type="submission" date="2019-10" db="EMBL/GenBank/DDBJ databases">
        <title>Lacipirellula parvula gen. nov., sp. nov., representing a lineage of planctomycetes widespread in freshwater anoxic habitats, and description of the family Lacipirellulaceae.</title>
        <authorList>
            <person name="Dedysh S.N."/>
            <person name="Kulichevskaya I.S."/>
            <person name="Beletsky A.V."/>
            <person name="Rakitin A.L."/>
            <person name="Mardanov A.V."/>
            <person name="Ivanova A.A."/>
            <person name="Saltykova V.X."/>
            <person name="Rijpstra W.I.C."/>
            <person name="Sinninghe Damste J.S."/>
            <person name="Ravin N.V."/>
        </authorList>
    </citation>
    <scope>NUCLEOTIDE SEQUENCE [LARGE SCALE GENOMIC DNA]</scope>
    <source>
        <strain evidence="5">PX69</strain>
    </source>
</reference>
<dbReference type="EMBL" id="AP021861">
    <property type="protein sequence ID" value="BBO33850.1"/>
    <property type="molecule type" value="Genomic_DNA"/>
</dbReference>
<protein>
    <submittedName>
        <fullName evidence="4">Uncharacterized protein</fullName>
    </submittedName>
</protein>
<feature type="compositionally biased region" description="Acidic residues" evidence="3">
    <location>
        <begin position="502"/>
        <end position="515"/>
    </location>
</feature>
<gene>
    <name evidence="4" type="ORF">PLANPX_3462</name>
</gene>
<comment type="subcellular location">
    <subcellularLocation>
        <location evidence="2">Cell membrane</location>
        <topology evidence="2">Lipid-anchor</topology>
    </subcellularLocation>
</comment>
<feature type="compositionally biased region" description="Low complexity" evidence="3">
    <location>
        <begin position="516"/>
        <end position="530"/>
    </location>
</feature>
<dbReference type="GO" id="GO:0015562">
    <property type="term" value="F:efflux transmembrane transporter activity"/>
    <property type="evidence" value="ECO:0007669"/>
    <property type="project" value="InterPro"/>
</dbReference>
<organism evidence="4 5">
    <name type="scientific">Lacipirellula parvula</name>
    <dbReference type="NCBI Taxonomy" id="2650471"/>
    <lineage>
        <taxon>Bacteria</taxon>
        <taxon>Pseudomonadati</taxon>
        <taxon>Planctomycetota</taxon>
        <taxon>Planctomycetia</taxon>
        <taxon>Pirellulales</taxon>
        <taxon>Lacipirellulaceae</taxon>
        <taxon>Lacipirellula</taxon>
    </lineage>
</organism>
<keyword evidence="2" id="KW-0812">Transmembrane</keyword>
<keyword evidence="2" id="KW-0564">Palmitate</keyword>
<name>A0A5K7XAW0_9BACT</name>
<evidence type="ECO:0000256" key="1">
    <source>
        <dbReference type="ARBA" id="ARBA00007613"/>
    </source>
</evidence>
<evidence type="ECO:0000256" key="3">
    <source>
        <dbReference type="SAM" id="MobiDB-lite"/>
    </source>
</evidence>
<dbReference type="InterPro" id="IPR010131">
    <property type="entry name" value="MdtP/NodT-like"/>
</dbReference>
<proteinExistence type="inferred from homology"/>
<dbReference type="RefSeq" id="WP_152099538.1">
    <property type="nucleotide sequence ID" value="NZ_AP021861.1"/>
</dbReference>
<keyword evidence="2" id="KW-0449">Lipoprotein</keyword>
<dbReference type="InterPro" id="IPR003423">
    <property type="entry name" value="OMP_efflux"/>
</dbReference>
<evidence type="ECO:0000256" key="2">
    <source>
        <dbReference type="RuleBase" id="RU362097"/>
    </source>
</evidence>
<keyword evidence="2" id="KW-1134">Transmembrane beta strand</keyword>
<dbReference type="Proteomes" id="UP000326837">
    <property type="component" value="Chromosome"/>
</dbReference>
<dbReference type="Gene3D" id="2.20.200.10">
    <property type="entry name" value="Outer membrane efflux proteins (OEP)"/>
    <property type="match status" value="1"/>
</dbReference>
<dbReference type="SUPFAM" id="SSF56954">
    <property type="entry name" value="Outer membrane efflux proteins (OEP)"/>
    <property type="match status" value="1"/>
</dbReference>
<dbReference type="PROSITE" id="PS51257">
    <property type="entry name" value="PROKAR_LIPOPROTEIN"/>
    <property type="match status" value="1"/>
</dbReference>
<dbReference type="PANTHER" id="PTHR30203">
    <property type="entry name" value="OUTER MEMBRANE CATION EFFLUX PROTEIN"/>
    <property type="match status" value="1"/>
</dbReference>
<dbReference type="KEGG" id="lpav:PLANPX_3462"/>
<evidence type="ECO:0000313" key="4">
    <source>
        <dbReference type="EMBL" id="BBO33850.1"/>
    </source>
</evidence>
<accession>A0A5K7XAW0</accession>
<dbReference type="AlphaFoldDB" id="A0A5K7XAW0"/>
<dbReference type="Gene3D" id="1.20.1600.10">
    <property type="entry name" value="Outer membrane efflux proteins (OEP)"/>
    <property type="match status" value="1"/>
</dbReference>
<dbReference type="PANTHER" id="PTHR30203:SF31">
    <property type="entry name" value="RND EFFLUX SYSTEM, OUTER MEMBRANE LIPOPROTEIN, NODT"/>
    <property type="match status" value="1"/>
</dbReference>
<comment type="similarity">
    <text evidence="1 2">Belongs to the outer membrane factor (OMF) (TC 1.B.17) family.</text>
</comment>